<name>A0A7C2NVK5_9PLAN</name>
<evidence type="ECO:0000259" key="14">
    <source>
        <dbReference type="Pfam" id="PF00890"/>
    </source>
</evidence>
<keyword evidence="8 12" id="KW-0560">Oxidoreductase</keyword>
<evidence type="ECO:0000256" key="5">
    <source>
        <dbReference type="ARBA" id="ARBA00022630"/>
    </source>
</evidence>
<dbReference type="PANTHER" id="PTHR42716">
    <property type="entry name" value="L-ASPARTATE OXIDASE"/>
    <property type="match status" value="1"/>
</dbReference>
<evidence type="ECO:0000256" key="9">
    <source>
        <dbReference type="ARBA" id="ARBA00048305"/>
    </source>
</evidence>
<keyword evidence="13" id="KW-0472">Membrane</keyword>
<dbReference type="UniPathway" id="UPA00253">
    <property type="reaction ID" value="UER00326"/>
</dbReference>
<dbReference type="Gene3D" id="3.90.700.10">
    <property type="entry name" value="Succinate dehydrogenase/fumarate reductase flavoprotein, catalytic domain"/>
    <property type="match status" value="1"/>
</dbReference>
<dbReference type="SUPFAM" id="SSF56425">
    <property type="entry name" value="Succinate dehydrogenase/fumarate reductase flavoprotein, catalytic domain"/>
    <property type="match status" value="1"/>
</dbReference>
<dbReference type="NCBIfam" id="TIGR00551">
    <property type="entry name" value="nadB"/>
    <property type="match status" value="1"/>
</dbReference>
<dbReference type="InterPro" id="IPR036188">
    <property type="entry name" value="FAD/NAD-bd_sf"/>
</dbReference>
<dbReference type="InterPro" id="IPR003953">
    <property type="entry name" value="FAD-dep_OxRdtase_2_FAD-bd"/>
</dbReference>
<dbReference type="Pfam" id="PF02910">
    <property type="entry name" value="Succ_DH_flav_C"/>
    <property type="match status" value="1"/>
</dbReference>
<reference evidence="16" key="1">
    <citation type="journal article" date="2020" name="mSystems">
        <title>Genome- and Community-Level Interaction Insights into Carbon Utilization and Element Cycling Functions of Hydrothermarchaeota in Hydrothermal Sediment.</title>
        <authorList>
            <person name="Zhou Z."/>
            <person name="Liu Y."/>
            <person name="Xu W."/>
            <person name="Pan J."/>
            <person name="Luo Z.H."/>
            <person name="Li M."/>
        </authorList>
    </citation>
    <scope>NUCLEOTIDE SEQUENCE [LARGE SCALE GENOMIC DNA]</scope>
    <source>
        <strain evidence="16">SpSt-339</strain>
    </source>
</reference>
<evidence type="ECO:0000256" key="11">
    <source>
        <dbReference type="PIRSR" id="PIRSR000171-1"/>
    </source>
</evidence>
<sequence length="556" mass="61424">MPPLTLAPKRRYLVRFNPKRIPHLFTDVLVIGAGIAGIRAALAIDPRLNVVLATKGRMADSNSSYAQGGIAGVFDPLDDIANHAADTIAAGKGMCDREVVEMVVREAPERIRELIEMGAVFDQADGEIALTQEGGHSHRRVVHALGDATGKEIMRALIERVRTSAHSQLWDNTFTIDLLTHEGECRGALVWNPQHGKTFVWAKQTILATGGAGRLFRETTNPEIATADGQAMAFRAGVELRDMEFMQFHPTVLYIAGSSRHLISEAVRGEGGILRDCHGVRFMGDYSPKLELAPRDEVSRAITRQMEKTRHHCVYLDVTHLPPALIAERFPHISQVCQEFGLDLTRDLIPVRPGAHYMIGGVSVDNQARTTLPRLFAAGEVTSSGLHGANRLASNSLLEGLVFGLRAGRLASEAALTEPDRFSAWPLEFEPPPVVDGRDQTLNLEDLLNSLNSEMWRNVGIERKADGLEAARQQIEFWDRYVGPREFNEPKGWELQNMLLVSRLMIAAAAARKETRGVHTRSDFPEPDPAQAEHIRLIARNEQTASLSASFAHRAR</sequence>
<dbReference type="InterPro" id="IPR005288">
    <property type="entry name" value="NadB"/>
</dbReference>
<dbReference type="EC" id="1.4.3.16" evidence="4 10"/>
<gene>
    <name evidence="16" type="primary">nadB</name>
    <name evidence="16" type="ORF">ENQ76_03345</name>
</gene>
<dbReference type="GO" id="GO:0034628">
    <property type="term" value="P:'de novo' NAD+ biosynthetic process from L-aspartate"/>
    <property type="evidence" value="ECO:0007669"/>
    <property type="project" value="TreeGrafter"/>
</dbReference>
<dbReference type="PIRSF" id="PIRSF000171">
    <property type="entry name" value="SDHA_APRA_LASPO"/>
    <property type="match status" value="1"/>
</dbReference>
<dbReference type="InterPro" id="IPR037099">
    <property type="entry name" value="Fum_R/Succ_DH_flav-like_C_sf"/>
</dbReference>
<evidence type="ECO:0000256" key="8">
    <source>
        <dbReference type="ARBA" id="ARBA00023002"/>
    </source>
</evidence>
<feature type="domain" description="Fumarate reductase/succinate dehydrogenase flavoprotein-like C-terminal" evidence="15">
    <location>
        <begin position="450"/>
        <end position="542"/>
    </location>
</feature>
<accession>A0A7C2NVK5</accession>
<dbReference type="PANTHER" id="PTHR42716:SF2">
    <property type="entry name" value="L-ASPARTATE OXIDASE, CHLOROPLASTIC"/>
    <property type="match status" value="1"/>
</dbReference>
<dbReference type="InterPro" id="IPR015939">
    <property type="entry name" value="Fum_Rdtase/Succ_DH_flav-like_C"/>
</dbReference>
<keyword evidence="13" id="KW-1133">Transmembrane helix</keyword>
<evidence type="ECO:0000256" key="12">
    <source>
        <dbReference type="RuleBase" id="RU362049"/>
    </source>
</evidence>
<comment type="caution">
    <text evidence="16">The sequence shown here is derived from an EMBL/GenBank/DDBJ whole genome shotgun (WGS) entry which is preliminary data.</text>
</comment>
<comment type="catalytic activity">
    <reaction evidence="9">
        <text>L-aspartate + O2 = iminosuccinate + H2O2</text>
        <dbReference type="Rhea" id="RHEA:25876"/>
        <dbReference type="ChEBI" id="CHEBI:15379"/>
        <dbReference type="ChEBI" id="CHEBI:16240"/>
        <dbReference type="ChEBI" id="CHEBI:29991"/>
        <dbReference type="ChEBI" id="CHEBI:77875"/>
        <dbReference type="EC" id="1.4.3.16"/>
    </reaction>
    <physiologicalReaction direction="left-to-right" evidence="9">
        <dbReference type="Rhea" id="RHEA:25877"/>
    </physiologicalReaction>
</comment>
<dbReference type="GO" id="GO:0005737">
    <property type="term" value="C:cytoplasm"/>
    <property type="evidence" value="ECO:0007669"/>
    <property type="project" value="UniProtKB-SubCell"/>
</dbReference>
<dbReference type="FunFam" id="3.90.700.10:FF:000002">
    <property type="entry name" value="L-aspartate oxidase"/>
    <property type="match status" value="1"/>
</dbReference>
<evidence type="ECO:0000259" key="15">
    <source>
        <dbReference type="Pfam" id="PF02910"/>
    </source>
</evidence>
<comment type="similarity">
    <text evidence="3 12">Belongs to the FAD-dependent oxidoreductase 2 family. NadB subfamily.</text>
</comment>
<proteinExistence type="inferred from homology"/>
<evidence type="ECO:0000256" key="10">
    <source>
        <dbReference type="NCBIfam" id="TIGR00551"/>
    </source>
</evidence>
<feature type="domain" description="FAD-dependent oxidoreductase 2 FAD-binding" evidence="14">
    <location>
        <begin position="27"/>
        <end position="397"/>
    </location>
</feature>
<evidence type="ECO:0000256" key="6">
    <source>
        <dbReference type="ARBA" id="ARBA00022642"/>
    </source>
</evidence>
<keyword evidence="13" id="KW-0812">Transmembrane</keyword>
<dbReference type="SUPFAM" id="SSF51905">
    <property type="entry name" value="FAD/NAD(P)-binding domain"/>
    <property type="match status" value="1"/>
</dbReference>
<keyword evidence="5 12" id="KW-0285">Flavoprotein</keyword>
<dbReference type="AlphaFoldDB" id="A0A7C2NVK5"/>
<dbReference type="Pfam" id="PF00890">
    <property type="entry name" value="FAD_binding_2"/>
    <property type="match status" value="1"/>
</dbReference>
<evidence type="ECO:0000256" key="13">
    <source>
        <dbReference type="SAM" id="Phobius"/>
    </source>
</evidence>
<organism evidence="16">
    <name type="scientific">Schlesneria paludicola</name>
    <dbReference type="NCBI Taxonomy" id="360056"/>
    <lineage>
        <taxon>Bacteria</taxon>
        <taxon>Pseudomonadati</taxon>
        <taxon>Planctomycetota</taxon>
        <taxon>Planctomycetia</taxon>
        <taxon>Planctomycetales</taxon>
        <taxon>Planctomycetaceae</taxon>
        <taxon>Schlesneria</taxon>
    </lineage>
</organism>
<dbReference type="Gene3D" id="3.50.50.60">
    <property type="entry name" value="FAD/NAD(P)-binding domain"/>
    <property type="match status" value="1"/>
</dbReference>
<protein>
    <recommendedName>
        <fullName evidence="4 10">L-aspartate oxidase</fullName>
        <ecNumber evidence="4 10">1.4.3.16</ecNumber>
    </recommendedName>
</protein>
<evidence type="ECO:0000256" key="4">
    <source>
        <dbReference type="ARBA" id="ARBA00012173"/>
    </source>
</evidence>
<evidence type="ECO:0000256" key="1">
    <source>
        <dbReference type="ARBA" id="ARBA00001974"/>
    </source>
</evidence>
<keyword evidence="6 12" id="KW-0662">Pyridine nucleotide biosynthesis</keyword>
<comment type="cofactor">
    <cofactor evidence="1 12">
        <name>FAD</name>
        <dbReference type="ChEBI" id="CHEBI:57692"/>
    </cofactor>
</comment>
<keyword evidence="7 12" id="KW-0274">FAD</keyword>
<dbReference type="GO" id="GO:0008734">
    <property type="term" value="F:L-aspartate oxidase activity"/>
    <property type="evidence" value="ECO:0007669"/>
    <property type="project" value="UniProtKB-UniRule"/>
</dbReference>
<evidence type="ECO:0000256" key="3">
    <source>
        <dbReference type="ARBA" id="ARBA00008562"/>
    </source>
</evidence>
<dbReference type="InterPro" id="IPR027477">
    <property type="entry name" value="Succ_DH/fumarate_Rdtase_cat_sf"/>
</dbReference>
<dbReference type="PRINTS" id="PR00368">
    <property type="entry name" value="FADPNR"/>
</dbReference>
<dbReference type="Gene3D" id="1.20.58.100">
    <property type="entry name" value="Fumarate reductase/succinate dehydrogenase flavoprotein-like, C-terminal domain"/>
    <property type="match status" value="1"/>
</dbReference>
<feature type="active site" description="Proton acceptor" evidence="11">
    <location>
        <position position="295"/>
    </location>
</feature>
<comment type="pathway">
    <text evidence="2 12">Cofactor biosynthesis; NAD(+) biosynthesis; iminoaspartate from L-aspartate (oxidase route): step 1/1.</text>
</comment>
<dbReference type="SUPFAM" id="SSF46977">
    <property type="entry name" value="Succinate dehydrogenase/fumarate reductase flavoprotein C-terminal domain"/>
    <property type="match status" value="1"/>
</dbReference>
<evidence type="ECO:0000256" key="2">
    <source>
        <dbReference type="ARBA" id="ARBA00004950"/>
    </source>
</evidence>
<comment type="subcellular location">
    <subcellularLocation>
        <location evidence="12">Cytoplasm</location>
    </subcellularLocation>
</comment>
<comment type="function">
    <text evidence="12">Catalyzes the oxidation of L-aspartate to iminoaspartate.</text>
</comment>
<feature type="transmembrane region" description="Helical" evidence="13">
    <location>
        <begin position="21"/>
        <end position="42"/>
    </location>
</feature>
<evidence type="ECO:0000256" key="7">
    <source>
        <dbReference type="ARBA" id="ARBA00022827"/>
    </source>
</evidence>
<dbReference type="EMBL" id="DSOK01000105">
    <property type="protein sequence ID" value="HEN14490.1"/>
    <property type="molecule type" value="Genomic_DNA"/>
</dbReference>
<evidence type="ECO:0000313" key="16">
    <source>
        <dbReference type="EMBL" id="HEN14490.1"/>
    </source>
</evidence>